<evidence type="ECO:0000256" key="4">
    <source>
        <dbReference type="ARBA" id="ARBA00022692"/>
    </source>
</evidence>
<feature type="transmembrane region" description="Helical" evidence="7">
    <location>
        <begin position="73"/>
        <end position="89"/>
    </location>
</feature>
<keyword evidence="6 7" id="KW-0472">Membrane</keyword>
<keyword evidence="2" id="KW-0813">Transport</keyword>
<sequence length="405" mass="44136">MKDFSPAVIRLLFSSFICIMGRAAALPFMALYLTQAMHWNQQTVGWVLGASLFTSTLLGLYGGFLADRIDKRLLMMLSCFVISISAVLVTFSSFLLLVCVFLVLIDAALTVRSVALKALLADLLSVEKRSSAFSLNYTLINVAFSIGPLLGAAAFSYNHAAPFWLCALFALMATPLLKNGNALDAQASNQVVENKSKALPPNFAQTLMDLKSDKRLVFFTMGSVLTQMVFGRFVSGYISLYLIATQGVQAAANLAPYLLITNAICVVCFQYPVGRFLRQNNLFAWVSLGAILYALGLLGFMFAQSNLVWVIATIIFTIGEVIVIPSEYMFIDMIAPAEKRGSYYGVQGLSVFGAAINPIACAFLLSHFSGKVMFAFLITCALLAIVMYRIGTQYQKQHGHAPVPA</sequence>
<evidence type="ECO:0000259" key="8">
    <source>
        <dbReference type="PROSITE" id="PS50850"/>
    </source>
</evidence>
<dbReference type="PANTHER" id="PTHR23517:SF3">
    <property type="entry name" value="INTEGRAL MEMBRANE TRANSPORT PROTEIN"/>
    <property type="match status" value="1"/>
</dbReference>
<feature type="transmembrane region" description="Helical" evidence="7">
    <location>
        <begin position="12"/>
        <end position="33"/>
    </location>
</feature>
<feature type="transmembrane region" description="Helical" evidence="7">
    <location>
        <begin position="308"/>
        <end position="331"/>
    </location>
</feature>
<feature type="transmembrane region" description="Helical" evidence="7">
    <location>
        <begin position="282"/>
        <end position="302"/>
    </location>
</feature>
<name>A0ABR6YBW6_9BURK</name>
<feature type="transmembrane region" description="Helical" evidence="7">
    <location>
        <begin position="343"/>
        <end position="366"/>
    </location>
</feature>
<dbReference type="InterPro" id="IPR050171">
    <property type="entry name" value="MFS_Transporters"/>
</dbReference>
<keyword evidence="4 7" id="KW-0812">Transmembrane</keyword>
<feature type="transmembrane region" description="Helical" evidence="7">
    <location>
        <begin position="216"/>
        <end position="244"/>
    </location>
</feature>
<evidence type="ECO:0000313" key="9">
    <source>
        <dbReference type="EMBL" id="MBC3874071.1"/>
    </source>
</evidence>
<keyword evidence="5 7" id="KW-1133">Transmembrane helix</keyword>
<protein>
    <submittedName>
        <fullName evidence="9">MFS transporter</fullName>
    </submittedName>
</protein>
<keyword evidence="10" id="KW-1185">Reference proteome</keyword>
<dbReference type="InterPro" id="IPR036259">
    <property type="entry name" value="MFS_trans_sf"/>
</dbReference>
<reference evidence="9 10" key="1">
    <citation type="submission" date="2020-08" db="EMBL/GenBank/DDBJ databases">
        <title>Novel species isolated from subtropical streams in China.</title>
        <authorList>
            <person name="Lu H."/>
        </authorList>
    </citation>
    <scope>NUCLEOTIDE SEQUENCE [LARGE SCALE GENOMIC DNA]</scope>
    <source>
        <strain evidence="9 10">LX15W</strain>
    </source>
</reference>
<feature type="transmembrane region" description="Helical" evidence="7">
    <location>
        <begin position="161"/>
        <end position="177"/>
    </location>
</feature>
<organism evidence="9 10">
    <name type="scientific">Undibacterium flavidum</name>
    <dbReference type="NCBI Taxonomy" id="2762297"/>
    <lineage>
        <taxon>Bacteria</taxon>
        <taxon>Pseudomonadati</taxon>
        <taxon>Pseudomonadota</taxon>
        <taxon>Betaproteobacteria</taxon>
        <taxon>Burkholderiales</taxon>
        <taxon>Oxalobacteraceae</taxon>
        <taxon>Undibacterium</taxon>
    </lineage>
</organism>
<evidence type="ECO:0000256" key="5">
    <source>
        <dbReference type="ARBA" id="ARBA00022989"/>
    </source>
</evidence>
<dbReference type="InterPro" id="IPR020846">
    <property type="entry name" value="MFS_dom"/>
</dbReference>
<keyword evidence="3" id="KW-1003">Cell membrane</keyword>
<dbReference type="Proteomes" id="UP000624279">
    <property type="component" value="Unassembled WGS sequence"/>
</dbReference>
<dbReference type="SUPFAM" id="SSF103473">
    <property type="entry name" value="MFS general substrate transporter"/>
    <property type="match status" value="1"/>
</dbReference>
<feature type="domain" description="Major facilitator superfamily (MFS) profile" evidence="8">
    <location>
        <begin position="1"/>
        <end position="396"/>
    </location>
</feature>
<evidence type="ECO:0000256" key="2">
    <source>
        <dbReference type="ARBA" id="ARBA00022448"/>
    </source>
</evidence>
<dbReference type="PANTHER" id="PTHR23517">
    <property type="entry name" value="RESISTANCE PROTEIN MDTM, PUTATIVE-RELATED-RELATED"/>
    <property type="match status" value="1"/>
</dbReference>
<proteinExistence type="predicted"/>
<dbReference type="PROSITE" id="PS50850">
    <property type="entry name" value="MFS"/>
    <property type="match status" value="1"/>
</dbReference>
<gene>
    <name evidence="9" type="ORF">H8K55_10755</name>
</gene>
<feature type="transmembrane region" description="Helical" evidence="7">
    <location>
        <begin position="250"/>
        <end position="270"/>
    </location>
</feature>
<comment type="subcellular location">
    <subcellularLocation>
        <location evidence="1">Cell membrane</location>
        <topology evidence="1">Multi-pass membrane protein</topology>
    </subcellularLocation>
</comment>
<feature type="transmembrane region" description="Helical" evidence="7">
    <location>
        <begin position="135"/>
        <end position="155"/>
    </location>
</feature>
<evidence type="ECO:0000313" key="10">
    <source>
        <dbReference type="Proteomes" id="UP000624279"/>
    </source>
</evidence>
<evidence type="ECO:0000256" key="6">
    <source>
        <dbReference type="ARBA" id="ARBA00023136"/>
    </source>
</evidence>
<evidence type="ECO:0000256" key="1">
    <source>
        <dbReference type="ARBA" id="ARBA00004651"/>
    </source>
</evidence>
<evidence type="ECO:0000256" key="7">
    <source>
        <dbReference type="SAM" id="Phobius"/>
    </source>
</evidence>
<feature type="transmembrane region" description="Helical" evidence="7">
    <location>
        <begin position="95"/>
        <end position="115"/>
    </location>
</feature>
<evidence type="ECO:0000256" key="3">
    <source>
        <dbReference type="ARBA" id="ARBA00022475"/>
    </source>
</evidence>
<accession>A0ABR6YBW6</accession>
<dbReference type="InterPro" id="IPR011701">
    <property type="entry name" value="MFS"/>
</dbReference>
<dbReference type="RefSeq" id="WP_186942106.1">
    <property type="nucleotide sequence ID" value="NZ_JACOGA010000009.1"/>
</dbReference>
<feature type="transmembrane region" description="Helical" evidence="7">
    <location>
        <begin position="372"/>
        <end position="390"/>
    </location>
</feature>
<dbReference type="EMBL" id="JACOGA010000009">
    <property type="protein sequence ID" value="MBC3874071.1"/>
    <property type="molecule type" value="Genomic_DNA"/>
</dbReference>
<feature type="transmembrane region" description="Helical" evidence="7">
    <location>
        <begin position="45"/>
        <end position="66"/>
    </location>
</feature>
<dbReference type="Pfam" id="PF07690">
    <property type="entry name" value="MFS_1"/>
    <property type="match status" value="1"/>
</dbReference>
<dbReference type="Gene3D" id="1.20.1250.20">
    <property type="entry name" value="MFS general substrate transporter like domains"/>
    <property type="match status" value="1"/>
</dbReference>
<comment type="caution">
    <text evidence="9">The sequence shown here is derived from an EMBL/GenBank/DDBJ whole genome shotgun (WGS) entry which is preliminary data.</text>
</comment>